<comment type="caution">
    <text evidence="1">The sequence shown here is derived from an EMBL/GenBank/DDBJ whole genome shotgun (WGS) entry which is preliminary data.</text>
</comment>
<dbReference type="EMBL" id="MNCJ02000330">
    <property type="protein sequence ID" value="KAF5763031.1"/>
    <property type="molecule type" value="Genomic_DNA"/>
</dbReference>
<dbReference type="Proteomes" id="UP000215914">
    <property type="component" value="Unassembled WGS sequence"/>
</dbReference>
<proteinExistence type="predicted"/>
<evidence type="ECO:0000313" key="1">
    <source>
        <dbReference type="EMBL" id="KAF5763031.1"/>
    </source>
</evidence>
<accession>A0A9K3H1H2</accession>
<reference evidence="1" key="1">
    <citation type="journal article" date="2017" name="Nature">
        <title>The sunflower genome provides insights into oil metabolism, flowering and Asterid evolution.</title>
        <authorList>
            <person name="Badouin H."/>
            <person name="Gouzy J."/>
            <person name="Grassa C.J."/>
            <person name="Murat F."/>
            <person name="Staton S.E."/>
            <person name="Cottret L."/>
            <person name="Lelandais-Briere C."/>
            <person name="Owens G.L."/>
            <person name="Carrere S."/>
            <person name="Mayjonade B."/>
            <person name="Legrand L."/>
            <person name="Gill N."/>
            <person name="Kane N.C."/>
            <person name="Bowers J.E."/>
            <person name="Hubner S."/>
            <person name="Bellec A."/>
            <person name="Berard A."/>
            <person name="Berges H."/>
            <person name="Blanchet N."/>
            <person name="Boniface M.C."/>
            <person name="Brunel D."/>
            <person name="Catrice O."/>
            <person name="Chaidir N."/>
            <person name="Claudel C."/>
            <person name="Donnadieu C."/>
            <person name="Faraut T."/>
            <person name="Fievet G."/>
            <person name="Helmstetter N."/>
            <person name="King M."/>
            <person name="Knapp S.J."/>
            <person name="Lai Z."/>
            <person name="Le Paslier M.C."/>
            <person name="Lippi Y."/>
            <person name="Lorenzon L."/>
            <person name="Mandel J.R."/>
            <person name="Marage G."/>
            <person name="Marchand G."/>
            <person name="Marquand E."/>
            <person name="Bret-Mestries E."/>
            <person name="Morien E."/>
            <person name="Nambeesan S."/>
            <person name="Nguyen T."/>
            <person name="Pegot-Espagnet P."/>
            <person name="Pouilly N."/>
            <person name="Raftis F."/>
            <person name="Sallet E."/>
            <person name="Schiex T."/>
            <person name="Thomas J."/>
            <person name="Vandecasteele C."/>
            <person name="Vares D."/>
            <person name="Vear F."/>
            <person name="Vautrin S."/>
            <person name="Crespi M."/>
            <person name="Mangin B."/>
            <person name="Burke J.M."/>
            <person name="Salse J."/>
            <person name="Munos S."/>
            <person name="Vincourt P."/>
            <person name="Rieseberg L.H."/>
            <person name="Langlade N.B."/>
        </authorList>
    </citation>
    <scope>NUCLEOTIDE SEQUENCE</scope>
    <source>
        <tissue evidence="1">Leaves</tissue>
    </source>
</reference>
<gene>
    <name evidence="1" type="ORF">HanXRQr2_Chr15g0675611</name>
</gene>
<protein>
    <submittedName>
        <fullName evidence="1">Uncharacterized protein</fullName>
    </submittedName>
</protein>
<keyword evidence="2" id="KW-1185">Reference proteome</keyword>
<dbReference type="AlphaFoldDB" id="A0A9K3H1H2"/>
<sequence>MAFDAGSIHIRCAFFQFLCFPNRRLLPFLILLIIYPVKSQTAQSICDVFSLI</sequence>
<name>A0A9K3H1H2_HELAN</name>
<organism evidence="1 2">
    <name type="scientific">Helianthus annuus</name>
    <name type="common">Common sunflower</name>
    <dbReference type="NCBI Taxonomy" id="4232"/>
    <lineage>
        <taxon>Eukaryota</taxon>
        <taxon>Viridiplantae</taxon>
        <taxon>Streptophyta</taxon>
        <taxon>Embryophyta</taxon>
        <taxon>Tracheophyta</taxon>
        <taxon>Spermatophyta</taxon>
        <taxon>Magnoliopsida</taxon>
        <taxon>eudicotyledons</taxon>
        <taxon>Gunneridae</taxon>
        <taxon>Pentapetalae</taxon>
        <taxon>asterids</taxon>
        <taxon>campanulids</taxon>
        <taxon>Asterales</taxon>
        <taxon>Asteraceae</taxon>
        <taxon>Asteroideae</taxon>
        <taxon>Heliantheae alliance</taxon>
        <taxon>Heliantheae</taxon>
        <taxon>Helianthus</taxon>
    </lineage>
</organism>
<reference evidence="1" key="2">
    <citation type="submission" date="2020-06" db="EMBL/GenBank/DDBJ databases">
        <title>Helianthus annuus Genome sequencing and assembly Release 2.</title>
        <authorList>
            <person name="Gouzy J."/>
            <person name="Langlade N."/>
            <person name="Munos S."/>
        </authorList>
    </citation>
    <scope>NUCLEOTIDE SEQUENCE</scope>
    <source>
        <tissue evidence="1">Leaves</tissue>
    </source>
</reference>
<evidence type="ECO:0000313" key="2">
    <source>
        <dbReference type="Proteomes" id="UP000215914"/>
    </source>
</evidence>
<dbReference type="Gramene" id="mRNA:HanXRQr2_Chr15g0675611">
    <property type="protein sequence ID" value="CDS:HanXRQr2_Chr15g0675611.1"/>
    <property type="gene ID" value="HanXRQr2_Chr15g0675611"/>
</dbReference>